<evidence type="ECO:0000259" key="2">
    <source>
        <dbReference type="Pfam" id="PF02829"/>
    </source>
</evidence>
<organism evidence="4 5">
    <name type="scientific">Bacillus gobiensis</name>
    <dbReference type="NCBI Taxonomy" id="1441095"/>
    <lineage>
        <taxon>Bacteria</taxon>
        <taxon>Bacillati</taxon>
        <taxon>Bacillota</taxon>
        <taxon>Bacilli</taxon>
        <taxon>Bacillales</taxon>
        <taxon>Bacillaceae</taxon>
        <taxon>Bacillus</taxon>
    </lineage>
</organism>
<dbReference type="SUPFAM" id="SSF75500">
    <property type="entry name" value="Putative transcriptional regulator TM1602, C-terminal domain"/>
    <property type="match status" value="1"/>
</dbReference>
<dbReference type="Gene3D" id="3.30.1340.20">
    <property type="entry name" value="3H domain"/>
    <property type="match status" value="1"/>
</dbReference>
<feature type="binding site" evidence="1">
    <location>
        <position position="154"/>
    </location>
    <ligand>
        <name>Ni(2+)</name>
        <dbReference type="ChEBI" id="CHEBI:49786"/>
    </ligand>
</feature>
<dbReference type="STRING" id="1441095.AM592_09670"/>
<keyword evidence="5" id="KW-1185">Reference proteome</keyword>
<dbReference type="InterPro" id="IPR036390">
    <property type="entry name" value="WH_DNA-bd_sf"/>
</dbReference>
<evidence type="ECO:0000313" key="5">
    <source>
        <dbReference type="Proteomes" id="UP000067625"/>
    </source>
</evidence>
<protein>
    <submittedName>
        <fullName evidence="4">Transcriptional regulator</fullName>
    </submittedName>
</protein>
<evidence type="ECO:0000259" key="3">
    <source>
        <dbReference type="Pfam" id="PF08279"/>
    </source>
</evidence>
<feature type="binding site" evidence="1">
    <location>
        <position position="152"/>
    </location>
    <ligand>
        <name>Ni(2+)</name>
        <dbReference type="ChEBI" id="CHEBI:49786"/>
    </ligand>
</feature>
<dbReference type="PANTHER" id="PTHR40068:SF1">
    <property type="entry name" value="TRANSCRIPTION REPRESSOR NIAR-RELATED"/>
    <property type="match status" value="1"/>
</dbReference>
<dbReference type="Proteomes" id="UP000067625">
    <property type="component" value="Chromosome"/>
</dbReference>
<dbReference type="InterPro" id="IPR035922">
    <property type="entry name" value="3H_dom_sf"/>
</dbReference>
<dbReference type="OrthoDB" id="9792661at2"/>
<dbReference type="PATRIC" id="fig|1441095.3.peg.2128"/>
<feature type="binding site" evidence="1">
    <location>
        <position position="85"/>
    </location>
    <ligand>
        <name>Ni(2+)</name>
        <dbReference type="ChEBI" id="CHEBI:49786"/>
    </ligand>
</feature>
<dbReference type="Pfam" id="PF02829">
    <property type="entry name" value="3H"/>
    <property type="match status" value="1"/>
</dbReference>
<dbReference type="PANTHER" id="PTHR40068">
    <property type="entry name" value="TRANSCRIPTION REPRESSOR NIAR-RELATED"/>
    <property type="match status" value="1"/>
</dbReference>
<keyword evidence="1" id="KW-0533">Nickel</keyword>
<evidence type="ECO:0000256" key="1">
    <source>
        <dbReference type="PIRSR" id="PIRSR037847-1"/>
    </source>
</evidence>
<dbReference type="PIRSF" id="PIRSF037847">
    <property type="entry name" value="NiaR"/>
    <property type="match status" value="1"/>
</dbReference>
<reference evidence="5" key="1">
    <citation type="submission" date="2015-08" db="EMBL/GenBank/DDBJ databases">
        <title>Genome sequencing project for genomic taxonomy and phylogenomics of Bacillus-like bacteria.</title>
        <authorList>
            <person name="Liu B."/>
            <person name="Wang J."/>
            <person name="Zhu Y."/>
            <person name="Liu G."/>
            <person name="Chen Q."/>
            <person name="Chen Z."/>
            <person name="Lan J."/>
            <person name="Che J."/>
            <person name="Ge C."/>
            <person name="Shi H."/>
            <person name="Pan Z."/>
            <person name="Liu X."/>
        </authorList>
    </citation>
    <scope>NUCLEOTIDE SEQUENCE [LARGE SCALE GENOMIC DNA]</scope>
    <source>
        <strain evidence="5">FJAT-4402</strain>
    </source>
</reference>
<feature type="domain" description="Helix-turn-helix type 11" evidence="3">
    <location>
        <begin position="12"/>
        <end position="64"/>
    </location>
</feature>
<accession>A0A0M4FJU8</accession>
<dbReference type="EMBL" id="CP012600">
    <property type="protein sequence ID" value="ALC81841.1"/>
    <property type="molecule type" value="Genomic_DNA"/>
</dbReference>
<dbReference type="GO" id="GO:0046872">
    <property type="term" value="F:metal ion binding"/>
    <property type="evidence" value="ECO:0007669"/>
    <property type="project" value="UniProtKB-KW"/>
</dbReference>
<dbReference type="AlphaFoldDB" id="A0A0M4FJU8"/>
<keyword evidence="1" id="KW-0479">Metal-binding</keyword>
<dbReference type="SUPFAM" id="SSF46785">
    <property type="entry name" value="Winged helix' DNA-binding domain"/>
    <property type="match status" value="1"/>
</dbReference>
<name>A0A0M4FJU8_9BACI</name>
<feature type="domain" description="3H" evidence="2">
    <location>
        <begin position="81"/>
        <end position="177"/>
    </location>
</feature>
<dbReference type="Gene3D" id="1.10.10.10">
    <property type="entry name" value="Winged helix-like DNA-binding domain superfamily/Winged helix DNA-binding domain"/>
    <property type="match status" value="1"/>
</dbReference>
<dbReference type="InterPro" id="IPR004173">
    <property type="entry name" value="3H_domain"/>
</dbReference>
<dbReference type="InterPro" id="IPR013196">
    <property type="entry name" value="HTH_11"/>
</dbReference>
<evidence type="ECO:0000313" key="4">
    <source>
        <dbReference type="EMBL" id="ALC81841.1"/>
    </source>
</evidence>
<dbReference type="RefSeq" id="WP_053603612.1">
    <property type="nucleotide sequence ID" value="NZ_CP012600.1"/>
</dbReference>
<reference evidence="4 5" key="2">
    <citation type="journal article" date="2016" name="Int. J. Syst. Evol. Microbiol.">
        <title>Bacillus gobiensis sp. nov., isolated from a soil sample.</title>
        <authorList>
            <person name="Liu B."/>
            <person name="Liu G.H."/>
            <person name="Cetin S."/>
            <person name="Schumann P."/>
            <person name="Pan Z.Z."/>
            <person name="Chen Q.Q."/>
        </authorList>
    </citation>
    <scope>NUCLEOTIDE SEQUENCE [LARGE SCALE GENOMIC DNA]</scope>
    <source>
        <strain evidence="4 5">FJAT-4402</strain>
    </source>
</reference>
<proteinExistence type="predicted"/>
<dbReference type="InterPro" id="IPR036388">
    <property type="entry name" value="WH-like_DNA-bd_sf"/>
</dbReference>
<feature type="binding site" evidence="1">
    <location>
        <position position="93"/>
    </location>
    <ligand>
        <name>Ni(2+)</name>
        <dbReference type="ChEBI" id="CHEBI:49786"/>
    </ligand>
</feature>
<sequence length="180" mass="20022">MQEGVKLSGEQRREQILDWLKEASAPITGTELAKKACVSRQIIVQDISLLKAKNEPIVATSQGYMYLHSTARVKKTYEKKIACSHLPEETEIELDMIVDFGVTVKDVIIEHPVYGDLTAAIHVSTRKEVGDFIKKVESTNASYLLELTGGIHIHTIVSDDESKLNEVENALYKAGILVKD</sequence>
<gene>
    <name evidence="4" type="ORF">AM592_09670</name>
</gene>
<dbReference type="InterPro" id="IPR026043">
    <property type="entry name" value="NadR"/>
</dbReference>
<dbReference type="Pfam" id="PF08279">
    <property type="entry name" value="HTH_11"/>
    <property type="match status" value="1"/>
</dbReference>